<dbReference type="Proteomes" id="UP000256304">
    <property type="component" value="Unassembled WGS sequence"/>
</dbReference>
<comment type="caution">
    <text evidence="1">The sequence shown here is derived from an EMBL/GenBank/DDBJ whole genome shotgun (WGS) entry which is preliminary data.</text>
</comment>
<accession>A0A3D9SC67</accession>
<protein>
    <submittedName>
        <fullName evidence="1">Uncharacterized protein</fullName>
    </submittedName>
</protein>
<dbReference type="AlphaFoldDB" id="A0A3D9SC67"/>
<dbReference type="EMBL" id="QTTN01000005">
    <property type="protein sequence ID" value="REE91487.1"/>
    <property type="molecule type" value="Genomic_DNA"/>
</dbReference>
<reference evidence="1 2" key="1">
    <citation type="submission" date="2018-08" db="EMBL/GenBank/DDBJ databases">
        <title>Genomic Encyclopedia of Type Strains, Phase III (KMG-III): the genomes of soil and plant-associated and newly described type strains.</title>
        <authorList>
            <person name="Whitman W."/>
        </authorList>
    </citation>
    <scope>NUCLEOTIDE SEQUENCE [LARGE SCALE GENOMIC DNA]</scope>
    <source>
        <strain evidence="1 2">CGMCC 1.10966</strain>
    </source>
</reference>
<gene>
    <name evidence="1" type="ORF">A8990_105193</name>
</gene>
<evidence type="ECO:0000313" key="2">
    <source>
        <dbReference type="Proteomes" id="UP000256304"/>
    </source>
</evidence>
<dbReference type="RefSeq" id="WP_116188229.1">
    <property type="nucleotide sequence ID" value="NZ_QTTN01000005.1"/>
</dbReference>
<name>A0A3D9SC67_9BACL</name>
<organism evidence="1 2">
    <name type="scientific">Paenibacillus taihuensis</name>
    <dbReference type="NCBI Taxonomy" id="1156355"/>
    <lineage>
        <taxon>Bacteria</taxon>
        <taxon>Bacillati</taxon>
        <taxon>Bacillota</taxon>
        <taxon>Bacilli</taxon>
        <taxon>Bacillales</taxon>
        <taxon>Paenibacillaceae</taxon>
        <taxon>Paenibacillus</taxon>
    </lineage>
</organism>
<evidence type="ECO:0000313" key="1">
    <source>
        <dbReference type="EMBL" id="REE91487.1"/>
    </source>
</evidence>
<sequence>MNKKAKLAVLGSVVGIGLIAVSVVTTQVRGDGNTVVPGSVNDPVVTKSYIDKKVSDLVKAELAKQGGGQDNTQLQQTLDEFRAELEADKGGQKVEVVVVPVGKRLLAKDGAEFVVRAGKAMAYSSDSNGISDLTDGTDITNGKPVPNNHLILFPRGGRGVTAQAGQTSALTVLVRGEYVMQAQQ</sequence>
<proteinExistence type="predicted"/>
<dbReference type="OrthoDB" id="2381664at2"/>
<keyword evidence="2" id="KW-1185">Reference proteome</keyword>